<dbReference type="OrthoDB" id="2333384at2759"/>
<dbReference type="SUPFAM" id="SSF81296">
    <property type="entry name" value="E set domains"/>
    <property type="match status" value="1"/>
</dbReference>
<name>A0A498SJP6_ACAVI</name>
<feature type="domain" description="Arrestin-like N-terminal" evidence="2">
    <location>
        <begin position="10"/>
        <end position="150"/>
    </location>
</feature>
<feature type="domain" description="Arrestin C-terminal-like" evidence="3">
    <location>
        <begin position="182"/>
        <end position="313"/>
    </location>
</feature>
<dbReference type="STRING" id="6277.A0A498SJP6"/>
<dbReference type="PANTHER" id="PTHR11188:SF159">
    <property type="entry name" value="ARRESTIN C-TERMINAL-LIKE DOMAIN-CONTAINING PROTEIN"/>
    <property type="match status" value="1"/>
</dbReference>
<keyword evidence="5" id="KW-1185">Reference proteome</keyword>
<dbReference type="EMBL" id="UPTC01000490">
    <property type="protein sequence ID" value="VBB28862.1"/>
    <property type="molecule type" value="Genomic_DNA"/>
</dbReference>
<dbReference type="InterPro" id="IPR011022">
    <property type="entry name" value="Arrestin_C-like"/>
</dbReference>
<dbReference type="InterPro" id="IPR014756">
    <property type="entry name" value="Ig_E-set"/>
</dbReference>
<dbReference type="InterPro" id="IPR050357">
    <property type="entry name" value="Arrestin_domain-protein"/>
</dbReference>
<dbReference type="InterPro" id="IPR014752">
    <property type="entry name" value="Arrestin-like_C"/>
</dbReference>
<organism evidence="4 5">
    <name type="scientific">Acanthocheilonema viteae</name>
    <name type="common">Filarial nematode worm</name>
    <name type="synonym">Dipetalonema viteae</name>
    <dbReference type="NCBI Taxonomy" id="6277"/>
    <lineage>
        <taxon>Eukaryota</taxon>
        <taxon>Metazoa</taxon>
        <taxon>Ecdysozoa</taxon>
        <taxon>Nematoda</taxon>
        <taxon>Chromadorea</taxon>
        <taxon>Rhabditida</taxon>
        <taxon>Spirurina</taxon>
        <taxon>Spiruromorpha</taxon>
        <taxon>Filarioidea</taxon>
        <taxon>Onchocercidae</taxon>
        <taxon>Acanthocheilonema</taxon>
    </lineage>
</organism>
<evidence type="ECO:0000256" key="1">
    <source>
        <dbReference type="ARBA" id="ARBA00005298"/>
    </source>
</evidence>
<dbReference type="PANTHER" id="PTHR11188">
    <property type="entry name" value="ARRESTIN DOMAIN CONTAINING PROTEIN"/>
    <property type="match status" value="1"/>
</dbReference>
<comment type="similarity">
    <text evidence="1">Belongs to the arrestin family.</text>
</comment>
<sequence>MKIEHFDVLLSKQSEKPYTGGEAVQGHVEISVLEKVKVGRLIVKLIGQAQTGWKNKNSEVLYESNEQVLNEYIDLTRVLTDFCDENFNLEEGLHQICFHIPLPLDVISSIEKKNYGWVRYTCSATLDVLDKDAREIFAEHNFTVFSLLNLDAPYMRQPVTSKEENEVRGCCCNRKIGVESAQLTISDMGLLPGETVKITLVIEDGAKRKRKKSRKSRNDYVLLSLCQQLDFLSQNRYELHLFDRKSLTIAVESMRTCKVISGIDPETRHIDFQIPTGLQPTSIKANGLITISYFFRLDMHSFDVIVPVIIGSMKTPGPIDE</sequence>
<dbReference type="GO" id="GO:0015031">
    <property type="term" value="P:protein transport"/>
    <property type="evidence" value="ECO:0007669"/>
    <property type="project" value="TreeGrafter"/>
</dbReference>
<evidence type="ECO:0000313" key="4">
    <source>
        <dbReference type="EMBL" id="VBB28862.1"/>
    </source>
</evidence>
<proteinExistence type="inferred from homology"/>
<evidence type="ECO:0000259" key="2">
    <source>
        <dbReference type="Pfam" id="PF00339"/>
    </source>
</evidence>
<dbReference type="GO" id="GO:0005737">
    <property type="term" value="C:cytoplasm"/>
    <property type="evidence" value="ECO:0007669"/>
    <property type="project" value="TreeGrafter"/>
</dbReference>
<accession>A0A498SJP6</accession>
<gene>
    <name evidence="4" type="ORF">NAV_LOCUS3691</name>
</gene>
<evidence type="ECO:0000313" key="5">
    <source>
        <dbReference type="Proteomes" id="UP000276991"/>
    </source>
</evidence>
<protein>
    <recommendedName>
        <fullName evidence="6">Arrestin C-terminal-like domain-containing protein</fullName>
    </recommendedName>
</protein>
<evidence type="ECO:0008006" key="6">
    <source>
        <dbReference type="Google" id="ProtNLM"/>
    </source>
</evidence>
<evidence type="ECO:0000259" key="3">
    <source>
        <dbReference type="Pfam" id="PF02752"/>
    </source>
</evidence>
<dbReference type="Pfam" id="PF02752">
    <property type="entry name" value="Arrestin_C"/>
    <property type="match status" value="1"/>
</dbReference>
<reference evidence="4 5" key="1">
    <citation type="submission" date="2018-08" db="EMBL/GenBank/DDBJ databases">
        <authorList>
            <person name="Laetsch R D."/>
            <person name="Stevens L."/>
            <person name="Kumar S."/>
            <person name="Blaxter L. M."/>
        </authorList>
    </citation>
    <scope>NUCLEOTIDE SEQUENCE [LARGE SCALE GENOMIC DNA]</scope>
</reference>
<dbReference type="Proteomes" id="UP000276991">
    <property type="component" value="Unassembled WGS sequence"/>
</dbReference>
<dbReference type="InterPro" id="IPR011021">
    <property type="entry name" value="Arrestin-like_N"/>
</dbReference>
<dbReference type="Gene3D" id="2.60.40.640">
    <property type="match status" value="2"/>
</dbReference>
<dbReference type="AlphaFoldDB" id="A0A498SJP6"/>
<dbReference type="Pfam" id="PF00339">
    <property type="entry name" value="Arrestin_N"/>
    <property type="match status" value="1"/>
</dbReference>